<evidence type="ECO:0000256" key="10">
    <source>
        <dbReference type="ARBA" id="ARBA00023034"/>
    </source>
</evidence>
<keyword evidence="13" id="KW-0325">Glycoprotein</keyword>
<dbReference type="EMBL" id="QGDC01000006">
    <property type="protein sequence ID" value="RCH54571.1"/>
    <property type="molecule type" value="Genomic_DNA"/>
</dbReference>
<evidence type="ECO:0000313" key="16">
    <source>
        <dbReference type="Proteomes" id="UP000253209"/>
    </source>
</evidence>
<dbReference type="InterPro" id="IPR003406">
    <property type="entry name" value="Glyco_trans_14"/>
</dbReference>
<protein>
    <recommendedName>
        <fullName evidence="14">Peptide O-xylosyltransferase</fullName>
    </recommendedName>
</protein>
<dbReference type="Proteomes" id="UP000253209">
    <property type="component" value="Unassembled WGS sequence"/>
</dbReference>
<keyword evidence="9" id="KW-1133">Transmembrane helix</keyword>
<comment type="caution">
    <text evidence="15">The sequence shown here is derived from an EMBL/GenBank/DDBJ whole genome shotgun (WGS) entry which is preliminary data.</text>
</comment>
<dbReference type="RefSeq" id="WP_114005554.1">
    <property type="nucleotide sequence ID" value="NZ_QGDC01000006.1"/>
</dbReference>
<organism evidence="15 16">
    <name type="scientific">Mucilaginibacter hurinus</name>
    <dbReference type="NCBI Taxonomy" id="2201324"/>
    <lineage>
        <taxon>Bacteria</taxon>
        <taxon>Pseudomonadati</taxon>
        <taxon>Bacteroidota</taxon>
        <taxon>Sphingobacteriia</taxon>
        <taxon>Sphingobacteriales</taxon>
        <taxon>Sphingobacteriaceae</taxon>
        <taxon>Mucilaginibacter</taxon>
    </lineage>
</organism>
<evidence type="ECO:0000256" key="14">
    <source>
        <dbReference type="ARBA" id="ARBA00042865"/>
    </source>
</evidence>
<evidence type="ECO:0000256" key="3">
    <source>
        <dbReference type="ARBA" id="ARBA00022676"/>
    </source>
</evidence>
<dbReference type="GO" id="GO:0046872">
    <property type="term" value="F:metal ion binding"/>
    <property type="evidence" value="ECO:0007669"/>
    <property type="project" value="UniProtKB-KW"/>
</dbReference>
<keyword evidence="6" id="KW-0479">Metal-binding</keyword>
<keyword evidence="12" id="KW-1015">Disulfide bond</keyword>
<evidence type="ECO:0000256" key="13">
    <source>
        <dbReference type="ARBA" id="ARBA00023180"/>
    </source>
</evidence>
<proteinExistence type="predicted"/>
<evidence type="ECO:0000256" key="12">
    <source>
        <dbReference type="ARBA" id="ARBA00023157"/>
    </source>
</evidence>
<reference evidence="15 16" key="1">
    <citation type="submission" date="2018-05" db="EMBL/GenBank/DDBJ databases">
        <title>Mucilaginibacter hurinus sp. nov., isolated from briquette warehouse soil.</title>
        <authorList>
            <person name="Choi L."/>
        </authorList>
    </citation>
    <scope>NUCLEOTIDE SEQUENCE [LARGE SCALE GENOMIC DNA]</scope>
    <source>
        <strain evidence="15 16">ZR32</strain>
    </source>
</reference>
<dbReference type="OrthoDB" id="7943907at2"/>
<accession>A0A367GPK4</accession>
<name>A0A367GPK4_9SPHI</name>
<dbReference type="GO" id="GO:0050650">
    <property type="term" value="P:chondroitin sulfate proteoglycan biosynthetic process"/>
    <property type="evidence" value="ECO:0007669"/>
    <property type="project" value="TreeGrafter"/>
</dbReference>
<dbReference type="GO" id="GO:0030158">
    <property type="term" value="F:protein xylosyltransferase activity"/>
    <property type="evidence" value="ECO:0007669"/>
    <property type="project" value="InterPro"/>
</dbReference>
<dbReference type="GO" id="GO:0015012">
    <property type="term" value="P:heparan sulfate proteoglycan biosynthetic process"/>
    <property type="evidence" value="ECO:0007669"/>
    <property type="project" value="TreeGrafter"/>
</dbReference>
<evidence type="ECO:0000256" key="8">
    <source>
        <dbReference type="ARBA" id="ARBA00022968"/>
    </source>
</evidence>
<evidence type="ECO:0000313" key="15">
    <source>
        <dbReference type="EMBL" id="RCH54571.1"/>
    </source>
</evidence>
<dbReference type="AlphaFoldDB" id="A0A367GPK4"/>
<dbReference type="Pfam" id="PF02485">
    <property type="entry name" value="Branch"/>
    <property type="match status" value="1"/>
</dbReference>
<keyword evidence="10" id="KW-0333">Golgi apparatus</keyword>
<keyword evidence="3" id="KW-0328">Glycosyltransferase</keyword>
<dbReference type="PANTHER" id="PTHR46025:SF3">
    <property type="entry name" value="XYLOSYLTRANSFERASE OXT"/>
    <property type="match status" value="1"/>
</dbReference>
<keyword evidence="16" id="KW-1185">Reference proteome</keyword>
<sequence>MRFALLIITYTSARQTKRMIDKLDNGNFDFYIHLDKKVDIDTHKILFDKANVFFMKNRLDIKWGGSNTMKAAFNGIREIVASGKEYAFINLLSGQDYPIKSASFIQDFLSANVGKQFIKYWSFKGEWEEAFERINKYHLTDFSFKGKYTVQKLINRLVKRPGPPVDLKFYGTNSTFWSLSPDCAMYVVDYVDKNRKLQKFFKYSWGNDEFIMQTIIMNSHYKDAAVNNNYRYVDWSEGGARPKFLTVADYDKLAASNCLFARKFSVDVDEQILDMIDEANKKQLDGLHY</sequence>
<keyword evidence="11" id="KW-0472">Membrane</keyword>
<evidence type="ECO:0000256" key="5">
    <source>
        <dbReference type="ARBA" id="ARBA00022692"/>
    </source>
</evidence>
<dbReference type="InterPro" id="IPR043538">
    <property type="entry name" value="XYLT"/>
</dbReference>
<evidence type="ECO:0000256" key="2">
    <source>
        <dbReference type="ARBA" id="ARBA00004648"/>
    </source>
</evidence>
<evidence type="ECO:0000256" key="6">
    <source>
        <dbReference type="ARBA" id="ARBA00022723"/>
    </source>
</evidence>
<evidence type="ECO:0000256" key="9">
    <source>
        <dbReference type="ARBA" id="ARBA00022989"/>
    </source>
</evidence>
<dbReference type="GO" id="GO:0016020">
    <property type="term" value="C:membrane"/>
    <property type="evidence" value="ECO:0007669"/>
    <property type="project" value="InterPro"/>
</dbReference>
<evidence type="ECO:0000256" key="11">
    <source>
        <dbReference type="ARBA" id="ARBA00023136"/>
    </source>
</evidence>
<evidence type="ECO:0000256" key="1">
    <source>
        <dbReference type="ARBA" id="ARBA00004323"/>
    </source>
</evidence>
<keyword evidence="7" id="KW-0256">Endoplasmic reticulum</keyword>
<keyword evidence="4 15" id="KW-0808">Transferase</keyword>
<evidence type="ECO:0000256" key="4">
    <source>
        <dbReference type="ARBA" id="ARBA00022679"/>
    </source>
</evidence>
<evidence type="ECO:0000256" key="7">
    <source>
        <dbReference type="ARBA" id="ARBA00022824"/>
    </source>
</evidence>
<keyword evidence="8" id="KW-0735">Signal-anchor</keyword>
<gene>
    <name evidence="15" type="ORF">DJ568_12175</name>
</gene>
<dbReference type="PANTHER" id="PTHR46025">
    <property type="entry name" value="XYLOSYLTRANSFERASE OXT"/>
    <property type="match status" value="1"/>
</dbReference>
<keyword evidence="5" id="KW-0812">Transmembrane</keyword>
<comment type="subcellular location">
    <subcellularLocation>
        <location evidence="2">Endoplasmic reticulum membrane</location>
        <topology evidence="2">Single-pass type II membrane protein</topology>
    </subcellularLocation>
    <subcellularLocation>
        <location evidence="1">Golgi apparatus membrane</location>
        <topology evidence="1">Single-pass type II membrane protein</topology>
    </subcellularLocation>
</comment>